<accession>U6GLY0</accession>
<evidence type="ECO:0000313" key="2">
    <source>
        <dbReference type="Proteomes" id="UP000018050"/>
    </source>
</evidence>
<name>U6GLY0_EIMAC</name>
<dbReference type="Proteomes" id="UP000018050">
    <property type="component" value="Unassembled WGS sequence"/>
</dbReference>
<evidence type="ECO:0000313" key="1">
    <source>
        <dbReference type="EMBL" id="CDI81185.1"/>
    </source>
</evidence>
<dbReference type="OrthoDB" id="416496at2759"/>
<keyword evidence="2" id="KW-1185">Reference proteome</keyword>
<dbReference type="RefSeq" id="XP_013249021.1">
    <property type="nucleotide sequence ID" value="XM_013393567.1"/>
</dbReference>
<dbReference type="AlphaFoldDB" id="U6GLY0"/>
<dbReference type="EMBL" id="HG671526">
    <property type="protein sequence ID" value="CDI81185.1"/>
    <property type="molecule type" value="Genomic_DNA"/>
</dbReference>
<protein>
    <submittedName>
        <fullName evidence="1">Uncharacterized protein</fullName>
    </submittedName>
</protein>
<dbReference type="VEuPathDB" id="ToxoDB:EAH_00059440"/>
<organism evidence="1 2">
    <name type="scientific">Eimeria acervulina</name>
    <name type="common">Coccidian parasite</name>
    <dbReference type="NCBI Taxonomy" id="5801"/>
    <lineage>
        <taxon>Eukaryota</taxon>
        <taxon>Sar</taxon>
        <taxon>Alveolata</taxon>
        <taxon>Apicomplexa</taxon>
        <taxon>Conoidasida</taxon>
        <taxon>Coccidia</taxon>
        <taxon>Eucoccidiorida</taxon>
        <taxon>Eimeriorina</taxon>
        <taxon>Eimeriidae</taxon>
        <taxon>Eimeria</taxon>
    </lineage>
</organism>
<dbReference type="GeneID" id="25274014"/>
<reference evidence="1" key="2">
    <citation type="submission" date="2013-10" db="EMBL/GenBank/DDBJ databases">
        <authorList>
            <person name="Aslett M."/>
        </authorList>
    </citation>
    <scope>NUCLEOTIDE SEQUENCE</scope>
    <source>
        <strain evidence="1">Houghton</strain>
    </source>
</reference>
<proteinExistence type="predicted"/>
<reference evidence="1" key="1">
    <citation type="submission" date="2013-10" db="EMBL/GenBank/DDBJ databases">
        <title>Genomic analysis of the causative agents of coccidiosis in chickens.</title>
        <authorList>
            <person name="Reid A.J."/>
            <person name="Blake D."/>
            <person name="Billington K."/>
            <person name="Browne H."/>
            <person name="Dunn M."/>
            <person name="Hung S."/>
            <person name="Kawahara F."/>
            <person name="Miranda-Saavedra D."/>
            <person name="Mourier T."/>
            <person name="Nagra H."/>
            <person name="Otto T.D."/>
            <person name="Rawlings N."/>
            <person name="Sanchez A."/>
            <person name="Sanders M."/>
            <person name="Subramaniam C."/>
            <person name="Tay Y."/>
            <person name="Dear P."/>
            <person name="Doerig C."/>
            <person name="Gruber A."/>
            <person name="Parkinson J."/>
            <person name="Shirley M."/>
            <person name="Wan K.L."/>
            <person name="Berriman M."/>
            <person name="Tomley F."/>
            <person name="Pain A."/>
        </authorList>
    </citation>
    <scope>NUCLEOTIDE SEQUENCE</scope>
    <source>
        <strain evidence="1">Houghton</strain>
    </source>
</reference>
<sequence length="76" mass="8498">MLQQRALHVAAGAAVFGASAFLGFQYKIRSAPPPKEEALPTEAERRHIFYTKAEGWDREVAFQELLLGIGRLRKEG</sequence>
<gene>
    <name evidence="1" type="ORF">EAH_00059440</name>
</gene>